<dbReference type="Proteomes" id="UP000299102">
    <property type="component" value="Unassembled WGS sequence"/>
</dbReference>
<sequence>MAALQACRCNRCTRCKSQQPRRIDRMSPQISPSRWSESVRLEQHPLLFRTPTIELLPYYRLVYQREAESRISGAVRSHIHHALQKTIPPIHLERGRIALVQDVQPLRIEKVAEIDTVRNIAFAAPLYTPRVDIAPQDDFVGPEFRADVIHAIEVRADVHVSLEVHRHDANSAFPGFNYGSCDVFVVEGLILFDVYVAVQDYDGGFDESPSQSHLLDDSAPRVLSQLADVPNVGLLNMGYRNFLPFSLNEQLSRSKFTSLQVGLYEPQRYAVSAPFGGRSLGRMYMCGFRQPGRLLLAIRHLRYKYVVHTAMLFWLQFHPEK</sequence>
<keyword evidence="2" id="KW-1185">Reference proteome</keyword>
<dbReference type="AlphaFoldDB" id="A0A4C1YXJ2"/>
<proteinExistence type="predicted"/>
<accession>A0A4C1YXJ2</accession>
<dbReference type="EMBL" id="BGZK01001417">
    <property type="protein sequence ID" value="GBP79524.1"/>
    <property type="molecule type" value="Genomic_DNA"/>
</dbReference>
<name>A0A4C1YXJ2_EUMVA</name>
<gene>
    <name evidence="1" type="ORF">EVAR_89890_1</name>
</gene>
<protein>
    <submittedName>
        <fullName evidence="1">Uncharacterized protein</fullName>
    </submittedName>
</protein>
<comment type="caution">
    <text evidence="1">The sequence shown here is derived from an EMBL/GenBank/DDBJ whole genome shotgun (WGS) entry which is preliminary data.</text>
</comment>
<evidence type="ECO:0000313" key="2">
    <source>
        <dbReference type="Proteomes" id="UP000299102"/>
    </source>
</evidence>
<evidence type="ECO:0000313" key="1">
    <source>
        <dbReference type="EMBL" id="GBP79524.1"/>
    </source>
</evidence>
<organism evidence="1 2">
    <name type="scientific">Eumeta variegata</name>
    <name type="common">Bagworm moth</name>
    <name type="synonym">Eumeta japonica</name>
    <dbReference type="NCBI Taxonomy" id="151549"/>
    <lineage>
        <taxon>Eukaryota</taxon>
        <taxon>Metazoa</taxon>
        <taxon>Ecdysozoa</taxon>
        <taxon>Arthropoda</taxon>
        <taxon>Hexapoda</taxon>
        <taxon>Insecta</taxon>
        <taxon>Pterygota</taxon>
        <taxon>Neoptera</taxon>
        <taxon>Endopterygota</taxon>
        <taxon>Lepidoptera</taxon>
        <taxon>Glossata</taxon>
        <taxon>Ditrysia</taxon>
        <taxon>Tineoidea</taxon>
        <taxon>Psychidae</taxon>
        <taxon>Oiketicinae</taxon>
        <taxon>Eumeta</taxon>
    </lineage>
</organism>
<reference evidence="1 2" key="1">
    <citation type="journal article" date="2019" name="Commun. Biol.">
        <title>The bagworm genome reveals a unique fibroin gene that provides high tensile strength.</title>
        <authorList>
            <person name="Kono N."/>
            <person name="Nakamura H."/>
            <person name="Ohtoshi R."/>
            <person name="Tomita M."/>
            <person name="Numata K."/>
            <person name="Arakawa K."/>
        </authorList>
    </citation>
    <scope>NUCLEOTIDE SEQUENCE [LARGE SCALE GENOMIC DNA]</scope>
</reference>